<dbReference type="eggNOG" id="KOG3038">
    <property type="taxonomic scope" value="Eukaryota"/>
</dbReference>
<name>A0A1X7V1I7_AMPQE</name>
<dbReference type="CDD" id="cd20393">
    <property type="entry name" value="Tudor_SGF29_rpt1"/>
    <property type="match status" value="1"/>
</dbReference>
<keyword evidence="3" id="KW-0804">Transcription</keyword>
<dbReference type="PANTHER" id="PTHR21539:SF0">
    <property type="entry name" value="SAGA-ASSOCIATED FACTOR 29"/>
    <property type="match status" value="1"/>
</dbReference>
<evidence type="ECO:0000256" key="2">
    <source>
        <dbReference type="ARBA" id="ARBA00023015"/>
    </source>
</evidence>
<dbReference type="Proteomes" id="UP000007879">
    <property type="component" value="Unassembled WGS sequence"/>
</dbReference>
<gene>
    <name evidence="8" type="primary">100632242</name>
</gene>
<dbReference type="PROSITE" id="PS51518">
    <property type="entry name" value="SGF29_C"/>
    <property type="match status" value="1"/>
</dbReference>
<evidence type="ECO:0000256" key="6">
    <source>
        <dbReference type="SAM" id="MobiDB-lite"/>
    </source>
</evidence>
<proteinExistence type="predicted"/>
<evidence type="ECO:0000313" key="9">
    <source>
        <dbReference type="Proteomes" id="UP000007879"/>
    </source>
</evidence>
<evidence type="ECO:0000313" key="8">
    <source>
        <dbReference type="EnsemblMetazoa" id="Aqu2.1.33654_001"/>
    </source>
</evidence>
<organism evidence="8">
    <name type="scientific">Amphimedon queenslandica</name>
    <name type="common">Sponge</name>
    <dbReference type="NCBI Taxonomy" id="400682"/>
    <lineage>
        <taxon>Eukaryota</taxon>
        <taxon>Metazoa</taxon>
        <taxon>Porifera</taxon>
        <taxon>Demospongiae</taxon>
        <taxon>Heteroscleromorpha</taxon>
        <taxon>Haplosclerida</taxon>
        <taxon>Niphatidae</taxon>
        <taxon>Amphimedon</taxon>
    </lineage>
</organism>
<dbReference type="FunFam" id="2.30.30.140:FF:000026">
    <property type="entry name" value="SAGA-associated factor 29 homolog"/>
    <property type="match status" value="1"/>
</dbReference>
<dbReference type="OMA" id="AFIDGIW"/>
<keyword evidence="4" id="KW-0539">Nucleus</keyword>
<evidence type="ECO:0000259" key="7">
    <source>
        <dbReference type="PROSITE" id="PS51518"/>
    </source>
</evidence>
<comment type="subcellular location">
    <subcellularLocation>
        <location evidence="1">Nucleus</location>
    </subcellularLocation>
</comment>
<dbReference type="STRING" id="400682.A0A1X7V1I7"/>
<feature type="domain" description="SGF29 C-terminal" evidence="7">
    <location>
        <begin position="178"/>
        <end position="323"/>
    </location>
</feature>
<feature type="region of interest" description="Disordered" evidence="6">
    <location>
        <begin position="1"/>
        <end position="31"/>
    </location>
</feature>
<dbReference type="KEGG" id="aqu:100632242"/>
<dbReference type="InterPro" id="IPR037802">
    <property type="entry name" value="SGF29"/>
</dbReference>
<evidence type="ECO:0000256" key="4">
    <source>
        <dbReference type="ARBA" id="ARBA00023242"/>
    </source>
</evidence>
<keyword evidence="5" id="KW-0175">Coiled coil</keyword>
<dbReference type="OrthoDB" id="10265994at2759"/>
<dbReference type="PANTHER" id="PTHR21539">
    <property type="entry name" value="SAGA-ASSOCIATED FACTOR 29"/>
    <property type="match status" value="1"/>
</dbReference>
<dbReference type="Gene3D" id="2.30.30.140">
    <property type="match status" value="2"/>
</dbReference>
<accession>A0A1X7V1I7</accession>
<dbReference type="GO" id="GO:0005634">
    <property type="term" value="C:nucleus"/>
    <property type="evidence" value="ECO:0007669"/>
    <property type="project" value="UniProtKB-SubCell"/>
</dbReference>
<reference evidence="9" key="1">
    <citation type="journal article" date="2010" name="Nature">
        <title>The Amphimedon queenslandica genome and the evolution of animal complexity.</title>
        <authorList>
            <person name="Srivastava M."/>
            <person name="Simakov O."/>
            <person name="Chapman J."/>
            <person name="Fahey B."/>
            <person name="Gauthier M.E."/>
            <person name="Mitros T."/>
            <person name="Richards G.S."/>
            <person name="Conaco C."/>
            <person name="Dacre M."/>
            <person name="Hellsten U."/>
            <person name="Larroux C."/>
            <person name="Putnam N.H."/>
            <person name="Stanke M."/>
            <person name="Adamska M."/>
            <person name="Darling A."/>
            <person name="Degnan S.M."/>
            <person name="Oakley T.H."/>
            <person name="Plachetzki D.C."/>
            <person name="Zhai Y."/>
            <person name="Adamski M."/>
            <person name="Calcino A."/>
            <person name="Cummins S.F."/>
            <person name="Goodstein D.M."/>
            <person name="Harris C."/>
            <person name="Jackson D.J."/>
            <person name="Leys S.P."/>
            <person name="Shu S."/>
            <person name="Woodcroft B.J."/>
            <person name="Vervoort M."/>
            <person name="Kosik K.S."/>
            <person name="Manning G."/>
            <person name="Degnan B.M."/>
            <person name="Rokhsar D.S."/>
        </authorList>
    </citation>
    <scope>NUCLEOTIDE SEQUENCE [LARGE SCALE GENOMIC DNA]</scope>
</reference>
<dbReference type="EnsemblMetazoa" id="Aqu2.1.33654_001">
    <property type="protein sequence ID" value="Aqu2.1.33654_001"/>
    <property type="gene ID" value="Aqu2.1.33654"/>
</dbReference>
<dbReference type="InterPro" id="IPR047288">
    <property type="entry name" value="Tudor_SGF29_rpt1"/>
</dbReference>
<dbReference type="InterPro" id="IPR010750">
    <property type="entry name" value="SGF29_tudor-like_dom"/>
</dbReference>
<dbReference type="EnsemblMetazoa" id="XM_003386021.3">
    <property type="protein sequence ID" value="XP_003386069.1"/>
    <property type="gene ID" value="LOC100632242"/>
</dbReference>
<dbReference type="AlphaFoldDB" id="A0A1X7V1I7"/>
<evidence type="ECO:0000256" key="5">
    <source>
        <dbReference type="SAM" id="Coils"/>
    </source>
</evidence>
<dbReference type="InterPro" id="IPR047287">
    <property type="entry name" value="Tudor_SGF29_rpt2"/>
</dbReference>
<dbReference type="Pfam" id="PF07039">
    <property type="entry name" value="SGF29_Tudor"/>
    <property type="match status" value="1"/>
</dbReference>
<dbReference type="InParanoid" id="A0A1X7V1I7"/>
<reference evidence="8" key="2">
    <citation type="submission" date="2017-05" db="UniProtKB">
        <authorList>
            <consortium name="EnsemblMetazoa"/>
        </authorList>
    </citation>
    <scope>IDENTIFICATION</scope>
</reference>
<keyword evidence="9" id="KW-1185">Reference proteome</keyword>
<sequence>MSKAKRGGKVSAHSSHQSFSRGGGGGASVEISPTITNMLEELKQLVKKTQEERTKGESTILTINKTHDKMKQEVRISPYFKQKLVGLYTNALADAKNEVGMLDQALNKLAEIKQEVGEKKARSTAIPRNIEDVTKRTGTMRRGMLMTVLQQYALEQPVWRGKPGENPPPLCGCTPAEDKYKCQPEDQVAARVNTDTNEDEQWILAVVVSYNSHYHRYIVDDIDEEGHIEKKQYQVSKRRVIPLPTWKADPSTTPQALFKPGQKVLALYPQTTCFYPAVIHEQPKTVEAEYSVLFEDNTYFEGYSPPLDVPQRYVLPMRETRRRQAQ</sequence>
<dbReference type="FunCoup" id="A0A1X7V1I7">
    <property type="interactions" value="98"/>
</dbReference>
<dbReference type="GO" id="GO:0000124">
    <property type="term" value="C:SAGA complex"/>
    <property type="evidence" value="ECO:0007669"/>
    <property type="project" value="InterPro"/>
</dbReference>
<dbReference type="CDD" id="cd20394">
    <property type="entry name" value="Tudor_SGF29_rpt2"/>
    <property type="match status" value="1"/>
</dbReference>
<protein>
    <recommendedName>
        <fullName evidence="7">SGF29 C-terminal domain-containing protein</fullName>
    </recommendedName>
</protein>
<evidence type="ECO:0000256" key="3">
    <source>
        <dbReference type="ARBA" id="ARBA00023163"/>
    </source>
</evidence>
<evidence type="ECO:0000256" key="1">
    <source>
        <dbReference type="ARBA" id="ARBA00004123"/>
    </source>
</evidence>
<feature type="coiled-coil region" evidence="5">
    <location>
        <begin position="92"/>
        <end position="122"/>
    </location>
</feature>
<keyword evidence="2" id="KW-0805">Transcription regulation</keyword>